<feature type="compositionally biased region" description="Polar residues" evidence="11">
    <location>
        <begin position="98"/>
        <end position="107"/>
    </location>
</feature>
<dbReference type="CDD" id="cd18008">
    <property type="entry name" value="DEXDc_SHPRH-like"/>
    <property type="match status" value="1"/>
</dbReference>
<feature type="region of interest" description="Disordered" evidence="11">
    <location>
        <begin position="83"/>
        <end position="311"/>
    </location>
</feature>
<dbReference type="InterPro" id="IPR050628">
    <property type="entry name" value="SNF2_RAD54_helicase_TF"/>
</dbReference>
<dbReference type="GO" id="GO:0006289">
    <property type="term" value="P:nucleotide-excision repair"/>
    <property type="evidence" value="ECO:0007669"/>
    <property type="project" value="TreeGrafter"/>
</dbReference>
<protein>
    <recommendedName>
        <fullName evidence="17">DNA repair protein RAD16</fullName>
    </recommendedName>
</protein>
<dbReference type="InterPro" id="IPR014001">
    <property type="entry name" value="Helicase_ATP-bd"/>
</dbReference>
<dbReference type="GO" id="GO:0005634">
    <property type="term" value="C:nucleus"/>
    <property type="evidence" value="ECO:0007669"/>
    <property type="project" value="UniProtKB-SubCell"/>
</dbReference>
<dbReference type="GO" id="GO:0008094">
    <property type="term" value="F:ATP-dependent activity, acting on DNA"/>
    <property type="evidence" value="ECO:0007669"/>
    <property type="project" value="TreeGrafter"/>
</dbReference>
<evidence type="ECO:0000256" key="8">
    <source>
        <dbReference type="ARBA" id="ARBA00022833"/>
    </source>
</evidence>
<evidence type="ECO:0008006" key="17">
    <source>
        <dbReference type="Google" id="ProtNLM"/>
    </source>
</evidence>
<evidence type="ECO:0000256" key="9">
    <source>
        <dbReference type="ARBA" id="ARBA00022840"/>
    </source>
</evidence>
<reference evidence="15 16" key="1">
    <citation type="journal article" date="2020" name="Genomics">
        <title>Complete, high-quality genomes from long-read metagenomic sequencing of two wolf lichen thalli reveals enigmatic genome architecture.</title>
        <authorList>
            <person name="McKenzie S.K."/>
            <person name="Walston R.F."/>
            <person name="Allen J.L."/>
        </authorList>
    </citation>
    <scope>NUCLEOTIDE SEQUENCE [LARGE SCALE GENOMIC DNA]</scope>
    <source>
        <strain evidence="15">WasteWater1</strain>
    </source>
</reference>
<dbReference type="RefSeq" id="XP_037155630.1">
    <property type="nucleotide sequence ID" value="XM_037299629.1"/>
</dbReference>
<comment type="subcellular location">
    <subcellularLocation>
        <location evidence="1">Nucleus</location>
    </subcellularLocation>
</comment>
<dbReference type="PANTHER" id="PTHR45626">
    <property type="entry name" value="TRANSCRIPTION TERMINATION FACTOR 2-RELATED"/>
    <property type="match status" value="1"/>
</dbReference>
<keyword evidence="8" id="KW-0862">Zinc</keyword>
<keyword evidence="3" id="KW-0479">Metal-binding</keyword>
<dbReference type="InterPro" id="IPR001841">
    <property type="entry name" value="Znf_RING"/>
</dbReference>
<dbReference type="InterPro" id="IPR001650">
    <property type="entry name" value="Helicase_C-like"/>
</dbReference>
<accession>A0A8H6CPM9</accession>
<dbReference type="GeneID" id="59337160"/>
<dbReference type="PROSITE" id="PS51194">
    <property type="entry name" value="HELICASE_CTER"/>
    <property type="match status" value="1"/>
</dbReference>
<evidence type="ECO:0000259" key="13">
    <source>
        <dbReference type="PROSITE" id="PS51192"/>
    </source>
</evidence>
<dbReference type="Pfam" id="PF00176">
    <property type="entry name" value="SNF2-rel_dom"/>
    <property type="match status" value="2"/>
</dbReference>
<dbReference type="InterPro" id="IPR049730">
    <property type="entry name" value="SNF2/RAD54-like_C"/>
</dbReference>
<comment type="similarity">
    <text evidence="2">Belongs to the SNF2/RAD54 helicase family.</text>
</comment>
<dbReference type="GO" id="GO:0005524">
    <property type="term" value="F:ATP binding"/>
    <property type="evidence" value="ECO:0007669"/>
    <property type="project" value="UniProtKB-KW"/>
</dbReference>
<dbReference type="GO" id="GO:0008270">
    <property type="term" value="F:zinc ion binding"/>
    <property type="evidence" value="ECO:0007669"/>
    <property type="project" value="UniProtKB-KW"/>
</dbReference>
<dbReference type="Pfam" id="PF00271">
    <property type="entry name" value="Helicase_C"/>
    <property type="match status" value="1"/>
</dbReference>
<dbReference type="Proteomes" id="UP000593566">
    <property type="component" value="Unassembled WGS sequence"/>
</dbReference>
<dbReference type="InterPro" id="IPR018957">
    <property type="entry name" value="Znf_C3HC4_RING-type"/>
</dbReference>
<evidence type="ECO:0000259" key="12">
    <source>
        <dbReference type="PROSITE" id="PS50089"/>
    </source>
</evidence>
<feature type="domain" description="RING-type" evidence="12">
    <location>
        <begin position="770"/>
        <end position="812"/>
    </location>
</feature>
<dbReference type="GO" id="GO:0016787">
    <property type="term" value="F:hydrolase activity"/>
    <property type="evidence" value="ECO:0007669"/>
    <property type="project" value="UniProtKB-KW"/>
</dbReference>
<evidence type="ECO:0000256" key="3">
    <source>
        <dbReference type="ARBA" id="ARBA00022723"/>
    </source>
</evidence>
<dbReference type="Pfam" id="PF00097">
    <property type="entry name" value="zf-C3HC4"/>
    <property type="match status" value="1"/>
</dbReference>
<evidence type="ECO:0000256" key="5">
    <source>
        <dbReference type="ARBA" id="ARBA00022771"/>
    </source>
</evidence>
<dbReference type="PROSITE" id="PS00518">
    <property type="entry name" value="ZF_RING_1"/>
    <property type="match status" value="1"/>
</dbReference>
<dbReference type="Gene3D" id="3.40.50.10810">
    <property type="entry name" value="Tandem AAA-ATPase domain"/>
    <property type="match status" value="1"/>
</dbReference>
<dbReference type="PROSITE" id="PS51192">
    <property type="entry name" value="HELICASE_ATP_BIND_1"/>
    <property type="match status" value="1"/>
</dbReference>
<keyword evidence="6" id="KW-0378">Hydrolase</keyword>
<evidence type="ECO:0000256" key="4">
    <source>
        <dbReference type="ARBA" id="ARBA00022741"/>
    </source>
</evidence>
<dbReference type="PROSITE" id="PS50089">
    <property type="entry name" value="ZF_RING_2"/>
    <property type="match status" value="1"/>
</dbReference>
<feature type="compositionally biased region" description="Basic and acidic residues" evidence="11">
    <location>
        <begin position="275"/>
        <end position="306"/>
    </location>
</feature>
<evidence type="ECO:0000256" key="2">
    <source>
        <dbReference type="ARBA" id="ARBA00007025"/>
    </source>
</evidence>
<organism evidence="15 16">
    <name type="scientific">Letharia lupina</name>
    <dbReference type="NCBI Taxonomy" id="560253"/>
    <lineage>
        <taxon>Eukaryota</taxon>
        <taxon>Fungi</taxon>
        <taxon>Dikarya</taxon>
        <taxon>Ascomycota</taxon>
        <taxon>Pezizomycotina</taxon>
        <taxon>Lecanoromycetes</taxon>
        <taxon>OSLEUM clade</taxon>
        <taxon>Lecanoromycetidae</taxon>
        <taxon>Lecanorales</taxon>
        <taxon>Lecanorineae</taxon>
        <taxon>Parmeliaceae</taxon>
        <taxon>Letharia</taxon>
    </lineage>
</organism>
<feature type="domain" description="Helicase ATP-binding" evidence="13">
    <location>
        <begin position="429"/>
        <end position="607"/>
    </location>
</feature>
<dbReference type="EMBL" id="JACCJB010000005">
    <property type="protein sequence ID" value="KAF6227322.1"/>
    <property type="molecule type" value="Genomic_DNA"/>
</dbReference>
<feature type="compositionally biased region" description="Basic residues" evidence="11">
    <location>
        <begin position="219"/>
        <end position="228"/>
    </location>
</feature>
<keyword evidence="5 10" id="KW-0863">Zinc-finger</keyword>
<evidence type="ECO:0000259" key="14">
    <source>
        <dbReference type="PROSITE" id="PS51194"/>
    </source>
</evidence>
<keyword evidence="9" id="KW-0067">ATP-binding</keyword>
<evidence type="ECO:0000256" key="11">
    <source>
        <dbReference type="SAM" id="MobiDB-lite"/>
    </source>
</evidence>
<dbReference type="SUPFAM" id="SSF52540">
    <property type="entry name" value="P-loop containing nucleoside triphosphate hydrolases"/>
    <property type="match status" value="2"/>
</dbReference>
<dbReference type="SMART" id="SM00490">
    <property type="entry name" value="HELICc"/>
    <property type="match status" value="1"/>
</dbReference>
<evidence type="ECO:0000256" key="1">
    <source>
        <dbReference type="ARBA" id="ARBA00004123"/>
    </source>
</evidence>
<feature type="compositionally biased region" description="Basic residues" evidence="11">
    <location>
        <begin position="351"/>
        <end position="367"/>
    </location>
</feature>
<dbReference type="PROSITE" id="PS00690">
    <property type="entry name" value="DEAH_ATP_HELICASE"/>
    <property type="match status" value="1"/>
</dbReference>
<dbReference type="InterPro" id="IPR002464">
    <property type="entry name" value="DNA/RNA_helicase_DEAH_CS"/>
</dbReference>
<evidence type="ECO:0000256" key="6">
    <source>
        <dbReference type="ARBA" id="ARBA00022801"/>
    </source>
</evidence>
<feature type="compositionally biased region" description="Low complexity" evidence="11">
    <location>
        <begin position="1"/>
        <end position="13"/>
    </location>
</feature>
<dbReference type="InterPro" id="IPR000330">
    <property type="entry name" value="SNF2_N"/>
</dbReference>
<dbReference type="CDD" id="cd16567">
    <property type="entry name" value="RING-HC_RAD16-like"/>
    <property type="match status" value="1"/>
</dbReference>
<dbReference type="Gene3D" id="3.40.50.300">
    <property type="entry name" value="P-loop containing nucleotide triphosphate hydrolases"/>
    <property type="match status" value="1"/>
</dbReference>
<gene>
    <name evidence="15" type="ORF">HO133_008765</name>
</gene>
<dbReference type="InterPro" id="IPR027417">
    <property type="entry name" value="P-loop_NTPase"/>
</dbReference>
<dbReference type="InterPro" id="IPR017907">
    <property type="entry name" value="Znf_RING_CS"/>
</dbReference>
<feature type="region of interest" description="Disordered" evidence="11">
    <location>
        <begin position="335"/>
        <end position="371"/>
    </location>
</feature>
<dbReference type="InterPro" id="IPR013083">
    <property type="entry name" value="Znf_RING/FYVE/PHD"/>
</dbReference>
<dbReference type="GO" id="GO:0004386">
    <property type="term" value="F:helicase activity"/>
    <property type="evidence" value="ECO:0007669"/>
    <property type="project" value="UniProtKB-KW"/>
</dbReference>
<dbReference type="InterPro" id="IPR038718">
    <property type="entry name" value="SNF2-like_sf"/>
</dbReference>
<comment type="caution">
    <text evidence="15">The sequence shown here is derived from an EMBL/GenBank/DDBJ whole genome shotgun (WGS) entry which is preliminary data.</text>
</comment>
<evidence type="ECO:0000256" key="7">
    <source>
        <dbReference type="ARBA" id="ARBA00022806"/>
    </source>
</evidence>
<evidence type="ECO:0000313" key="16">
    <source>
        <dbReference type="Proteomes" id="UP000593566"/>
    </source>
</evidence>
<evidence type="ECO:0000313" key="15">
    <source>
        <dbReference type="EMBL" id="KAF6227322.1"/>
    </source>
</evidence>
<dbReference type="PANTHER" id="PTHR45626:SF12">
    <property type="entry name" value="DNA REPAIR PROTEIN RAD16"/>
    <property type="match status" value="1"/>
</dbReference>
<name>A0A8H6CPM9_9LECA</name>
<proteinExistence type="inferred from homology"/>
<dbReference type="SUPFAM" id="SSF57850">
    <property type="entry name" value="RING/U-box"/>
    <property type="match status" value="1"/>
</dbReference>
<dbReference type="SMART" id="SM00487">
    <property type="entry name" value="DEXDc"/>
    <property type="match status" value="1"/>
</dbReference>
<dbReference type="AlphaFoldDB" id="A0A8H6CPM9"/>
<sequence>MARKVAAARAIARSSPHLPVNPESSSPRRKAGRPSNQSRPKISAAAEFEDMDLVQEPIYAKAKRNQLPQQVLKKVVIPVNGRSSIASSVSSVRDQSSEYDTPGTSVAVTPAESLVREERSSKRPSRVSSSIPTYQPKEPSKGKRKRLEVDELVEADALLAQKLQEREYGEDQEEARRPRRARKGLIEDSEDELLLSDLSQEHSPDPDDVPELDIPMSRRSIRRGHKAFLSRATPPDVDGDRSQEESLNEEEIIESLMPKSKRLKANHRTSLPSRAARDSANKSIKDKASRRILDSEDSDLSDHGDDASLFGSDIRSDAFEESEDAGEEVDDVVGVVNSPLSAPTADPATGRRGRRGAPSTRGRRSWQRRVEDRAVRERQKLEKAHPEIMTMWTDLEAVPLIKLTQAVQPETITRKLKTFQLEGLDWMTKQEKSQWKGGLLGDEMGMGKTIQAVSLIMSDYPAKDPTLVVVPPVALMQWQNEINEYTDGKLRVLIYHNSNPKVKNLKVKDLRGFDVIMISYSGLESVYRKESKGWKRDDGLIKENSKIHAINYHRLILDEAHNIKTRTTGVAKACFALKADHKWCLSGTPVQNRIGEFFSLLRFLQIAPFACYFCKKCKCAELHWTQDEAKKCTTCNHTGFDHVSIFNQELLNPITQGEDHELRRAALGKLRLVTDRIMLRRMKRDHTASMELPPKEVIIHNEFFGEIERDFSSSIMSNTTREFDTYVSRGVMLNNYANIFGLIMQMRQVANHPDLILKKHAQGGQNVLVCSICDETAEEPIRSRCHHEFCRKCAKDYVRSFEDDTPDCPRCHIPLTIDFDQPDIEQDEDNVKKSSIINRIKMEDWTSSTKIEMLVYDLYKLRSQKQTHKSIVFSQFTSMLQLVEWRLRRAGFNTVMLDGSMSPAQRQKSIEYFMNNTDVEVFLVSLKAGGVALNLTEASRVFIIDPWWNPAAEWQSADRCHRIGQKRPCVITRLCIEDSVESRMVMLQEKKANMINGTINNDQVAMEKLTPEDMQFLFRGS</sequence>
<feature type="compositionally biased region" description="Low complexity" evidence="11">
    <location>
        <begin position="83"/>
        <end position="94"/>
    </location>
</feature>
<evidence type="ECO:0000256" key="10">
    <source>
        <dbReference type="PROSITE-ProRule" id="PRU00175"/>
    </source>
</evidence>
<dbReference type="Gene3D" id="3.30.40.10">
    <property type="entry name" value="Zinc/RING finger domain, C3HC4 (zinc finger)"/>
    <property type="match status" value="1"/>
</dbReference>
<keyword evidence="16" id="KW-1185">Reference proteome</keyword>
<keyword evidence="7" id="KW-0347">Helicase</keyword>
<dbReference type="SMART" id="SM00184">
    <property type="entry name" value="RING"/>
    <property type="match status" value="1"/>
</dbReference>
<keyword evidence="4" id="KW-0547">Nucleotide-binding</keyword>
<dbReference type="CDD" id="cd18793">
    <property type="entry name" value="SF2_C_SNF"/>
    <property type="match status" value="1"/>
</dbReference>
<feature type="domain" description="Helicase C-terminal" evidence="14">
    <location>
        <begin position="853"/>
        <end position="1010"/>
    </location>
</feature>
<feature type="region of interest" description="Disordered" evidence="11">
    <location>
        <begin position="1"/>
        <end position="47"/>
    </location>
</feature>